<name>A0A1V9YQ80_ACHHY</name>
<dbReference type="InterPro" id="IPR011993">
    <property type="entry name" value="PH-like_dom_sf"/>
</dbReference>
<feature type="region of interest" description="Disordered" evidence="1">
    <location>
        <begin position="549"/>
        <end position="571"/>
    </location>
</feature>
<comment type="caution">
    <text evidence="2">The sequence shown here is derived from an EMBL/GenBank/DDBJ whole genome shotgun (WGS) entry which is preliminary data.</text>
</comment>
<dbReference type="SUPFAM" id="SSF47473">
    <property type="entry name" value="EF-hand"/>
    <property type="match status" value="1"/>
</dbReference>
<accession>A0A1V9YQ80</accession>
<gene>
    <name evidence="2" type="ORF">ACHHYP_08013</name>
</gene>
<dbReference type="OrthoDB" id="188756at2759"/>
<evidence type="ECO:0000313" key="3">
    <source>
        <dbReference type="Proteomes" id="UP000243579"/>
    </source>
</evidence>
<dbReference type="Gene3D" id="2.30.29.30">
    <property type="entry name" value="Pleckstrin-homology domain (PH domain)/Phosphotyrosine-binding domain (PTB)"/>
    <property type="match status" value="1"/>
</dbReference>
<organism evidence="2 3">
    <name type="scientific">Achlya hypogyna</name>
    <name type="common">Oomycete</name>
    <name type="synonym">Protoachlya hypogyna</name>
    <dbReference type="NCBI Taxonomy" id="1202772"/>
    <lineage>
        <taxon>Eukaryota</taxon>
        <taxon>Sar</taxon>
        <taxon>Stramenopiles</taxon>
        <taxon>Oomycota</taxon>
        <taxon>Saprolegniomycetes</taxon>
        <taxon>Saprolegniales</taxon>
        <taxon>Achlyaceae</taxon>
        <taxon>Achlya</taxon>
    </lineage>
</organism>
<dbReference type="Proteomes" id="UP000243579">
    <property type="component" value="Unassembled WGS sequence"/>
</dbReference>
<dbReference type="Gene3D" id="1.10.238.10">
    <property type="entry name" value="EF-hand"/>
    <property type="match status" value="1"/>
</dbReference>
<dbReference type="EMBL" id="JNBR01001422">
    <property type="protein sequence ID" value="OQR87830.1"/>
    <property type="molecule type" value="Genomic_DNA"/>
</dbReference>
<evidence type="ECO:0000313" key="2">
    <source>
        <dbReference type="EMBL" id="OQR87830.1"/>
    </source>
</evidence>
<dbReference type="AlphaFoldDB" id="A0A1V9YQ80"/>
<protein>
    <submittedName>
        <fullName evidence="2">Uncharacterized protein</fullName>
    </submittedName>
</protein>
<keyword evidence="3" id="KW-1185">Reference proteome</keyword>
<reference evidence="2 3" key="1">
    <citation type="journal article" date="2014" name="Genome Biol. Evol.">
        <title>The secreted proteins of Achlya hypogyna and Thraustotheca clavata identify the ancestral oomycete secretome and reveal gene acquisitions by horizontal gene transfer.</title>
        <authorList>
            <person name="Misner I."/>
            <person name="Blouin N."/>
            <person name="Leonard G."/>
            <person name="Richards T.A."/>
            <person name="Lane C.E."/>
        </authorList>
    </citation>
    <scope>NUCLEOTIDE SEQUENCE [LARGE SCALE GENOMIC DNA]</scope>
    <source>
        <strain evidence="2 3">ATCC 48635</strain>
    </source>
</reference>
<proteinExistence type="predicted"/>
<sequence>MLAPDRLAGRSTLDASDVVRIALEPRGIVGFIQVPALTTAPMTLADARPLVLAAIDDLPDDVQFLYGDTGLPISRVQEAFHLVSDHYPCIKLRPTPPAKNAKANAYQVSVTNAHTHQVFMSWIPSTYTFGQLRRDAARYWDVQPSAASLEDQSGCAWPEEAAIASTLLEADGMQSQRLVLVNKQEKRTPPPATFAPPAAQNLDGKLWYVFTFYCVHGDALDLLAMTAYQFHRFLRDCRLFNASFTPAMGDIIYAFEGKGKLSKVSVASRRTSGKLDFDGFLNALATIAARRARGETEAAALQSLLSNYVLPRALSWSISTWQQHTALLAQDDVRSFVANFESMLADIFVFYTNQPLSATETASSMAFPDYMRFINDFHFTELLLSTQECPEIFLAACQAASRRDSMDFTAFLDMLGRAGVVALTRHRNLKPLQCVKAVFHHMTRGLKSSRALEIIHNHGPTALYAARFYAGCVAFSHKFLDVWRVEGSPDYITGCLPLVLDDTTRGRDMLAQMVRAAPVVPLPLPVPSTKPAPRAKEVAGKAAVVVAPKTRRSTVPPPPPADRPEKGWGRSASCSDLNAADDNHVTLVQGSVFRKYGAWGTPQRRYVWCSDDGEHLYWRSLKSKKPEDGIAVRSIQAVLPGNTETTKYAFMKHLSEGM</sequence>
<evidence type="ECO:0000256" key="1">
    <source>
        <dbReference type="SAM" id="MobiDB-lite"/>
    </source>
</evidence>
<dbReference type="SUPFAM" id="SSF50729">
    <property type="entry name" value="PH domain-like"/>
    <property type="match status" value="1"/>
</dbReference>
<dbReference type="STRING" id="1202772.A0A1V9YQ80"/>
<dbReference type="InterPro" id="IPR011992">
    <property type="entry name" value="EF-hand-dom_pair"/>
</dbReference>